<evidence type="ECO:0000313" key="2">
    <source>
        <dbReference type="EMBL" id="KAK2197622.1"/>
    </source>
</evidence>
<sequence length="418" mass="48616">MLILSGVSRNCIRFPLRRFSTSHHVSDLRNQLKEFSTQQIIFTFNTLARSGVRDWNLWHLLCEHVKPQVKYMHVDDVLQVVHSLAKIAYKKISLLNVINSILLNKNIILSTRQTTQYLIDLKKLDILDPNTFISLVTPKLNEEIDLFSAFDLCFIIHICSKLQIADTFIIQSTSAHLLSNKEKLLQVLKDKILVIIVLRSLAFLESPNELFNHLLYERLPSCIYNFGTQELCNSLFALVLSHLELPFHQISIDVTNAILDAISMDIEHLVNIEVNQLQICLYYLKYNFSAYQEKHEKLLNEIDSLQLRTTPSSSKMQGKVGKLLDEMRIKHQSEMRIGPYTLDYAIVPHKVAIEVNGYTHFYHQTTRMNANTRLKYKILQSMGWNVCSINYFDWKNKGKQEKLEYLSRELKPLLTICC</sequence>
<keyword evidence="2" id="KW-0540">Nuclease</keyword>
<keyword evidence="3" id="KW-1185">Reference proteome</keyword>
<organism evidence="2 3">
    <name type="scientific">Babesia duncani</name>
    <dbReference type="NCBI Taxonomy" id="323732"/>
    <lineage>
        <taxon>Eukaryota</taxon>
        <taxon>Sar</taxon>
        <taxon>Alveolata</taxon>
        <taxon>Apicomplexa</taxon>
        <taxon>Aconoidasida</taxon>
        <taxon>Piroplasmida</taxon>
        <taxon>Babesiidae</taxon>
        <taxon>Babesia</taxon>
    </lineage>
</organism>
<comment type="caution">
    <text evidence="2">The sequence shown here is derived from an EMBL/GenBank/DDBJ whole genome shotgun (WGS) entry which is preliminary data.</text>
</comment>
<dbReference type="GeneID" id="94334922"/>
<dbReference type="SUPFAM" id="SSF52980">
    <property type="entry name" value="Restriction endonuclease-like"/>
    <property type="match status" value="1"/>
</dbReference>
<dbReference type="AlphaFoldDB" id="A0AAD9UQ87"/>
<dbReference type="SMART" id="SM00952">
    <property type="entry name" value="RAP"/>
    <property type="match status" value="1"/>
</dbReference>
<reference evidence="2" key="1">
    <citation type="journal article" date="2023" name="Nat. Microbiol.">
        <title>Babesia duncani multi-omics identifies virulence factors and drug targets.</title>
        <authorList>
            <person name="Singh P."/>
            <person name="Lonardi S."/>
            <person name="Liang Q."/>
            <person name="Vydyam P."/>
            <person name="Khabirova E."/>
            <person name="Fang T."/>
            <person name="Gihaz S."/>
            <person name="Thekkiniath J."/>
            <person name="Munshi M."/>
            <person name="Abel S."/>
            <person name="Ciampossin L."/>
            <person name="Batugedara G."/>
            <person name="Gupta M."/>
            <person name="Lu X.M."/>
            <person name="Lenz T."/>
            <person name="Chakravarty S."/>
            <person name="Cornillot E."/>
            <person name="Hu Y."/>
            <person name="Ma W."/>
            <person name="Gonzalez L.M."/>
            <person name="Sanchez S."/>
            <person name="Estrada K."/>
            <person name="Sanchez-Flores A."/>
            <person name="Montero E."/>
            <person name="Harb O.S."/>
            <person name="Le Roch K.G."/>
            <person name="Mamoun C.B."/>
        </authorList>
    </citation>
    <scope>NUCLEOTIDE SEQUENCE</scope>
    <source>
        <strain evidence="2">WA1</strain>
    </source>
</reference>
<dbReference type="InterPro" id="IPR011335">
    <property type="entry name" value="Restrct_endonuc-II-like"/>
</dbReference>
<dbReference type="GO" id="GO:0006281">
    <property type="term" value="P:DNA repair"/>
    <property type="evidence" value="ECO:0007669"/>
    <property type="project" value="UniProtKB-ARBA"/>
</dbReference>
<dbReference type="Proteomes" id="UP001214638">
    <property type="component" value="Unassembled WGS sequence"/>
</dbReference>
<accession>A0AAD9UQ87</accession>
<dbReference type="EMBL" id="JALLKP010000001">
    <property type="protein sequence ID" value="KAK2197622.1"/>
    <property type="molecule type" value="Genomic_DNA"/>
</dbReference>
<dbReference type="InterPro" id="IPR013584">
    <property type="entry name" value="RAP"/>
</dbReference>
<dbReference type="RefSeq" id="XP_067804464.1">
    <property type="nucleotide sequence ID" value="XM_067945673.1"/>
</dbReference>
<dbReference type="Pfam" id="PF08373">
    <property type="entry name" value="RAP"/>
    <property type="match status" value="1"/>
</dbReference>
<dbReference type="GO" id="GO:0004519">
    <property type="term" value="F:endonuclease activity"/>
    <property type="evidence" value="ECO:0007669"/>
    <property type="project" value="UniProtKB-KW"/>
</dbReference>
<protein>
    <submittedName>
        <fullName evidence="2">Bifunctional RAP domain/Restriction endonuclease type II-like</fullName>
    </submittedName>
</protein>
<dbReference type="PROSITE" id="PS51286">
    <property type="entry name" value="RAP"/>
    <property type="match status" value="1"/>
</dbReference>
<keyword evidence="2" id="KW-0255">Endonuclease</keyword>
<gene>
    <name evidence="2" type="ORF">BdWA1_000624</name>
</gene>
<dbReference type="KEGG" id="bdw:94334922"/>
<feature type="domain" description="RAP" evidence="1">
    <location>
        <begin position="351"/>
        <end position="408"/>
    </location>
</feature>
<name>A0AAD9UQ87_9APIC</name>
<proteinExistence type="predicted"/>
<keyword evidence="2" id="KW-0378">Hydrolase</keyword>
<evidence type="ECO:0000259" key="1">
    <source>
        <dbReference type="PROSITE" id="PS51286"/>
    </source>
</evidence>
<evidence type="ECO:0000313" key="3">
    <source>
        <dbReference type="Proteomes" id="UP001214638"/>
    </source>
</evidence>
<dbReference type="Gene3D" id="3.40.960.10">
    <property type="entry name" value="VSR Endonuclease"/>
    <property type="match status" value="1"/>
</dbReference>